<dbReference type="OrthoDB" id="9813193at2"/>
<keyword evidence="5 7" id="KW-1133">Transmembrane helix</keyword>
<dbReference type="PANTHER" id="PTHR33452">
    <property type="entry name" value="OXIDOREDUCTASE CATD-RELATED"/>
    <property type="match status" value="1"/>
</dbReference>
<evidence type="ECO:0000256" key="1">
    <source>
        <dbReference type="ARBA" id="ARBA00004651"/>
    </source>
</evidence>
<dbReference type="Proteomes" id="UP000240505">
    <property type="component" value="Chromosome"/>
</dbReference>
<proteinExistence type="inferred from homology"/>
<keyword evidence="9" id="KW-1185">Reference proteome</keyword>
<feature type="transmembrane region" description="Helical" evidence="7">
    <location>
        <begin position="12"/>
        <end position="31"/>
    </location>
</feature>
<keyword evidence="3" id="KW-1003">Cell membrane</keyword>
<dbReference type="KEGG" id="masz:C9I28_18400"/>
<evidence type="ECO:0000256" key="7">
    <source>
        <dbReference type="SAM" id="Phobius"/>
    </source>
</evidence>
<name>A0A2R4CCV3_9BURK</name>
<keyword evidence="6 7" id="KW-0472">Membrane</keyword>
<dbReference type="InterPro" id="IPR032808">
    <property type="entry name" value="DoxX"/>
</dbReference>
<dbReference type="AlphaFoldDB" id="A0A2R4CCV3"/>
<organism evidence="8 9">
    <name type="scientific">Pseudoduganella armeniaca</name>
    <dbReference type="NCBI Taxonomy" id="2072590"/>
    <lineage>
        <taxon>Bacteria</taxon>
        <taxon>Pseudomonadati</taxon>
        <taxon>Pseudomonadota</taxon>
        <taxon>Betaproteobacteria</taxon>
        <taxon>Burkholderiales</taxon>
        <taxon>Oxalobacteraceae</taxon>
        <taxon>Telluria group</taxon>
        <taxon>Pseudoduganella</taxon>
    </lineage>
</organism>
<dbReference type="GO" id="GO:0005886">
    <property type="term" value="C:plasma membrane"/>
    <property type="evidence" value="ECO:0007669"/>
    <property type="project" value="UniProtKB-SubCell"/>
</dbReference>
<sequence length="141" mass="15069">MRALKLLGGAGTPDLGLLYARLTGAALLLAVHGLPKLLHWRGELAHIDDPLGLGPGITLACALFAEIVCPLLVAAGLCTRLACLPVLFLLGVSMLLVHPDWSLEQGQFGWLLIIVFGTIALAGPGRFSVDGWWSRRRARDL</sequence>
<gene>
    <name evidence="8" type="ORF">C9I28_18400</name>
</gene>
<evidence type="ECO:0000256" key="6">
    <source>
        <dbReference type="ARBA" id="ARBA00023136"/>
    </source>
</evidence>
<evidence type="ECO:0000313" key="9">
    <source>
        <dbReference type="Proteomes" id="UP000240505"/>
    </source>
</evidence>
<evidence type="ECO:0000256" key="2">
    <source>
        <dbReference type="ARBA" id="ARBA00006679"/>
    </source>
</evidence>
<keyword evidence="4 7" id="KW-0812">Transmembrane</keyword>
<dbReference type="Pfam" id="PF07681">
    <property type="entry name" value="DoxX"/>
    <property type="match status" value="1"/>
</dbReference>
<feature type="transmembrane region" description="Helical" evidence="7">
    <location>
        <begin position="81"/>
        <end position="98"/>
    </location>
</feature>
<comment type="subcellular location">
    <subcellularLocation>
        <location evidence="1">Cell membrane</location>
        <topology evidence="1">Multi-pass membrane protein</topology>
    </subcellularLocation>
</comment>
<feature type="transmembrane region" description="Helical" evidence="7">
    <location>
        <begin position="51"/>
        <end position="74"/>
    </location>
</feature>
<feature type="transmembrane region" description="Helical" evidence="7">
    <location>
        <begin position="110"/>
        <end position="129"/>
    </location>
</feature>
<evidence type="ECO:0000256" key="4">
    <source>
        <dbReference type="ARBA" id="ARBA00022692"/>
    </source>
</evidence>
<reference evidence="8 9" key="1">
    <citation type="submission" date="2018-03" db="EMBL/GenBank/DDBJ databases">
        <title>Massilia armeniaca sp. nov., isolated from desert soil.</title>
        <authorList>
            <person name="Huang H."/>
            <person name="Ren M."/>
        </authorList>
    </citation>
    <scope>NUCLEOTIDE SEQUENCE [LARGE SCALE GENOMIC DNA]</scope>
    <source>
        <strain evidence="8 9">ZMN-3</strain>
    </source>
</reference>
<accession>A0A2R4CCV3</accession>
<dbReference type="RefSeq" id="WP_107142737.1">
    <property type="nucleotide sequence ID" value="NZ_CP028324.1"/>
</dbReference>
<comment type="similarity">
    <text evidence="2">Belongs to the DoxX family.</text>
</comment>
<evidence type="ECO:0000256" key="3">
    <source>
        <dbReference type="ARBA" id="ARBA00022475"/>
    </source>
</evidence>
<dbReference type="EMBL" id="CP028324">
    <property type="protein sequence ID" value="AVR97392.1"/>
    <property type="molecule type" value="Genomic_DNA"/>
</dbReference>
<dbReference type="PANTHER" id="PTHR33452:SF1">
    <property type="entry name" value="INNER MEMBRANE PROTEIN YPHA-RELATED"/>
    <property type="match status" value="1"/>
</dbReference>
<evidence type="ECO:0000313" key="8">
    <source>
        <dbReference type="EMBL" id="AVR97392.1"/>
    </source>
</evidence>
<protein>
    <submittedName>
        <fullName evidence="8">LysR family transcriptional regulator</fullName>
    </submittedName>
</protein>
<dbReference type="InterPro" id="IPR051907">
    <property type="entry name" value="DoxX-like_oxidoreductase"/>
</dbReference>
<evidence type="ECO:0000256" key="5">
    <source>
        <dbReference type="ARBA" id="ARBA00022989"/>
    </source>
</evidence>